<protein>
    <submittedName>
        <fullName evidence="1">Helix-turn-helix domain-containing protein</fullName>
    </submittedName>
</protein>
<name>A0ABS6XJA8_9SPHN</name>
<organism evidence="1 2">
    <name type="scientific">Stakelama flava</name>
    <dbReference type="NCBI Taxonomy" id="2860338"/>
    <lineage>
        <taxon>Bacteria</taxon>
        <taxon>Pseudomonadati</taxon>
        <taxon>Pseudomonadota</taxon>
        <taxon>Alphaproteobacteria</taxon>
        <taxon>Sphingomonadales</taxon>
        <taxon>Sphingomonadaceae</taxon>
        <taxon>Stakelama</taxon>
    </lineage>
</organism>
<evidence type="ECO:0000313" key="1">
    <source>
        <dbReference type="EMBL" id="MBW4330280.1"/>
    </source>
</evidence>
<dbReference type="Proteomes" id="UP001197214">
    <property type="component" value="Unassembled WGS sequence"/>
</dbReference>
<gene>
    <name evidence="1" type="ORF">KY084_05265</name>
</gene>
<evidence type="ECO:0000313" key="2">
    <source>
        <dbReference type="Proteomes" id="UP001197214"/>
    </source>
</evidence>
<dbReference type="EMBL" id="JAHWZX010000003">
    <property type="protein sequence ID" value="MBW4330280.1"/>
    <property type="molecule type" value="Genomic_DNA"/>
</dbReference>
<reference evidence="1 2" key="1">
    <citation type="submission" date="2021-07" db="EMBL/GenBank/DDBJ databases">
        <title>Stakelama flava sp. nov., a novel endophytic bacterium isolated from branch of Kandelia candel.</title>
        <authorList>
            <person name="Tuo L."/>
        </authorList>
    </citation>
    <scope>NUCLEOTIDE SEQUENCE [LARGE SCALE GENOMIC DNA]</scope>
    <source>
        <strain evidence="1 2">CBK3Z-3</strain>
    </source>
</reference>
<dbReference type="RefSeq" id="WP_219237373.1">
    <property type="nucleotide sequence ID" value="NZ_JAHWZX010000003.1"/>
</dbReference>
<sequence>MTMHAMSEAAILAMGSFGRVREPGRSGAVHRTGAPVRRDSIEAGTFEEAFFAVPGKGETDRLLRIARRGLDAGRRLKREARAGTRVLTRYEALMTRLTAAAVRIYEELLTLARLNRGRVYPSYDHLSEATGLARATVARCLPVLEALGLLVRQRRFRRVEGEGAGPRYAQTSNAYRPTLAERMLGYLPRWMRPTPVPDDHCWMRESQAGEAQAMLDALPAAERAGALVGGQLGKLLAKLGASIDAAECESQKEAEPLLQFNLKS</sequence>
<keyword evidence="2" id="KW-1185">Reference proteome</keyword>
<comment type="caution">
    <text evidence="1">The sequence shown here is derived from an EMBL/GenBank/DDBJ whole genome shotgun (WGS) entry which is preliminary data.</text>
</comment>
<accession>A0ABS6XJA8</accession>
<proteinExistence type="predicted"/>